<evidence type="ECO:0000313" key="2">
    <source>
        <dbReference type="Proteomes" id="UP000188388"/>
    </source>
</evidence>
<reference evidence="2" key="1">
    <citation type="submission" date="2017-01" db="EMBL/GenBank/DDBJ databases">
        <authorList>
            <person name="Brunel B."/>
        </authorList>
    </citation>
    <scope>NUCLEOTIDE SEQUENCE [LARGE SCALE GENOMIC DNA]</scope>
</reference>
<evidence type="ECO:0000313" key="1">
    <source>
        <dbReference type="EMBL" id="SIT59062.1"/>
    </source>
</evidence>
<gene>
    <name evidence="1" type="ORF">BQ8794_630003</name>
</gene>
<sequence>MMKRVTVIFLSAAVLSYGAVLQAGEIEFLKSMNGSWRGNGTVKIRVNSLPLNISCKFTSGATDTSLTLAGKCTGFMGLSRAIGADIRTNGSTYTGSYVGAGTGIAGVNGKRSGNAIKLVIRWAKDVNGDRSARMTIEKIGSDGMRLTTVDTDPRTGKSVVTSQINLRRGP</sequence>
<dbReference type="AlphaFoldDB" id="A0A1R3VGS2"/>
<protein>
    <submittedName>
        <fullName evidence="1">Uncharacterized protein</fullName>
    </submittedName>
</protein>
<dbReference type="Proteomes" id="UP000188388">
    <property type="component" value="Unassembled WGS sequence"/>
</dbReference>
<dbReference type="EMBL" id="FTPD01000060">
    <property type="protein sequence ID" value="SIT59062.1"/>
    <property type="molecule type" value="Genomic_DNA"/>
</dbReference>
<organism evidence="1 2">
    <name type="scientific">Mesorhizobium prunaredense</name>
    <dbReference type="NCBI Taxonomy" id="1631249"/>
    <lineage>
        <taxon>Bacteria</taxon>
        <taxon>Pseudomonadati</taxon>
        <taxon>Pseudomonadota</taxon>
        <taxon>Alphaproteobacteria</taxon>
        <taxon>Hyphomicrobiales</taxon>
        <taxon>Phyllobacteriaceae</taxon>
        <taxon>Mesorhizobium</taxon>
    </lineage>
</organism>
<accession>A0A1R3VGS2</accession>
<name>A0A1R3VGS2_9HYPH</name>
<proteinExistence type="predicted"/>
<keyword evidence="2" id="KW-1185">Reference proteome</keyword>